<dbReference type="Gene3D" id="1.10.357.10">
    <property type="entry name" value="Tetracycline Repressor, domain 2"/>
    <property type="match status" value="1"/>
</dbReference>
<feature type="DNA-binding region" description="H-T-H motif" evidence="4">
    <location>
        <begin position="42"/>
        <end position="61"/>
    </location>
</feature>
<gene>
    <name evidence="6" type="ORF">ACFQ3T_09030</name>
</gene>
<keyword evidence="1" id="KW-0805">Transcription regulation</keyword>
<keyword evidence="3" id="KW-0804">Transcription</keyword>
<dbReference type="Proteomes" id="UP001597168">
    <property type="component" value="Unassembled WGS sequence"/>
</dbReference>
<dbReference type="SUPFAM" id="SSF48498">
    <property type="entry name" value="Tetracyclin repressor-like, C-terminal domain"/>
    <property type="match status" value="1"/>
</dbReference>
<evidence type="ECO:0000256" key="2">
    <source>
        <dbReference type="ARBA" id="ARBA00023125"/>
    </source>
</evidence>
<evidence type="ECO:0000256" key="3">
    <source>
        <dbReference type="ARBA" id="ARBA00023163"/>
    </source>
</evidence>
<evidence type="ECO:0000256" key="4">
    <source>
        <dbReference type="PROSITE-ProRule" id="PRU00335"/>
    </source>
</evidence>
<protein>
    <submittedName>
        <fullName evidence="6">TetR/AcrR family transcriptional regulator</fullName>
    </submittedName>
</protein>
<evidence type="ECO:0000313" key="7">
    <source>
        <dbReference type="Proteomes" id="UP001597168"/>
    </source>
</evidence>
<dbReference type="RefSeq" id="WP_380722246.1">
    <property type="nucleotide sequence ID" value="NZ_JBHTLK010000031.1"/>
</dbReference>
<reference evidence="7" key="1">
    <citation type="journal article" date="2019" name="Int. J. Syst. Evol. Microbiol.">
        <title>The Global Catalogue of Microorganisms (GCM) 10K type strain sequencing project: providing services to taxonomists for standard genome sequencing and annotation.</title>
        <authorList>
            <consortium name="The Broad Institute Genomics Platform"/>
            <consortium name="The Broad Institute Genome Sequencing Center for Infectious Disease"/>
            <person name="Wu L."/>
            <person name="Ma J."/>
        </authorList>
    </citation>
    <scope>NUCLEOTIDE SEQUENCE [LARGE SCALE GENOMIC DNA]</scope>
    <source>
        <strain evidence="7">CCUG 60214</strain>
    </source>
</reference>
<name>A0ABW3QR32_9PSEU</name>
<dbReference type="PROSITE" id="PS50977">
    <property type="entry name" value="HTH_TETR_2"/>
    <property type="match status" value="1"/>
</dbReference>
<organism evidence="6 7">
    <name type="scientific">Saccharothrix hoggarensis</name>
    <dbReference type="NCBI Taxonomy" id="913853"/>
    <lineage>
        <taxon>Bacteria</taxon>
        <taxon>Bacillati</taxon>
        <taxon>Actinomycetota</taxon>
        <taxon>Actinomycetes</taxon>
        <taxon>Pseudonocardiales</taxon>
        <taxon>Pseudonocardiaceae</taxon>
        <taxon>Saccharothrix</taxon>
    </lineage>
</organism>
<dbReference type="InterPro" id="IPR001647">
    <property type="entry name" value="HTH_TetR"/>
</dbReference>
<dbReference type="Pfam" id="PF00440">
    <property type="entry name" value="TetR_N"/>
    <property type="match status" value="1"/>
</dbReference>
<evidence type="ECO:0000313" key="6">
    <source>
        <dbReference type="EMBL" id="MFD1147265.1"/>
    </source>
</evidence>
<proteinExistence type="predicted"/>
<dbReference type="PANTHER" id="PTHR30055">
    <property type="entry name" value="HTH-TYPE TRANSCRIPTIONAL REGULATOR RUTR"/>
    <property type="match status" value="1"/>
</dbReference>
<dbReference type="InterPro" id="IPR009057">
    <property type="entry name" value="Homeodomain-like_sf"/>
</dbReference>
<dbReference type="InterPro" id="IPR025996">
    <property type="entry name" value="MT1864/Rv1816-like_C"/>
</dbReference>
<accession>A0ABW3QR32</accession>
<sequence>MVGGDAATGRVPWRERVRLTATKDIVLAARRRVAVDGVEGLTIRAVSRDLGMSSPALYRYFRSVDDLTDAIVLDVLDEMTALLNGVVAATAHEDPARQIVLASRALRRWALDHAFEFQLTMVTPPTAEAGKPRLSDARYRFGKVFAGLFAAFLASRGEPLPEDSAALLPETVAEFRRRIELPVPDSTIALFLRCWVRLYGVICMEVMGQLRFLGDHAGELFEAELRSLADMLGMPEHVLAPR</sequence>
<dbReference type="EMBL" id="JBHTLK010000031">
    <property type="protein sequence ID" value="MFD1147265.1"/>
    <property type="molecule type" value="Genomic_DNA"/>
</dbReference>
<dbReference type="PANTHER" id="PTHR30055:SF243">
    <property type="entry name" value="HTH-TYPE TRANSCRIPTIONAL REGULATOR RV1816"/>
    <property type="match status" value="1"/>
</dbReference>
<dbReference type="SUPFAM" id="SSF46689">
    <property type="entry name" value="Homeodomain-like"/>
    <property type="match status" value="1"/>
</dbReference>
<dbReference type="Pfam" id="PF13305">
    <property type="entry name" value="TetR_C_33"/>
    <property type="match status" value="1"/>
</dbReference>
<dbReference type="InterPro" id="IPR050109">
    <property type="entry name" value="HTH-type_TetR-like_transc_reg"/>
</dbReference>
<feature type="domain" description="HTH tetR-type" evidence="5">
    <location>
        <begin position="19"/>
        <end position="79"/>
    </location>
</feature>
<keyword evidence="2 4" id="KW-0238">DNA-binding</keyword>
<dbReference type="InterPro" id="IPR036271">
    <property type="entry name" value="Tet_transcr_reg_TetR-rel_C_sf"/>
</dbReference>
<evidence type="ECO:0000259" key="5">
    <source>
        <dbReference type="PROSITE" id="PS50977"/>
    </source>
</evidence>
<comment type="caution">
    <text evidence="6">The sequence shown here is derived from an EMBL/GenBank/DDBJ whole genome shotgun (WGS) entry which is preliminary data.</text>
</comment>
<keyword evidence="7" id="KW-1185">Reference proteome</keyword>
<evidence type="ECO:0000256" key="1">
    <source>
        <dbReference type="ARBA" id="ARBA00023015"/>
    </source>
</evidence>